<dbReference type="Pfam" id="PF13188">
    <property type="entry name" value="PAS_8"/>
    <property type="match status" value="1"/>
</dbReference>
<dbReference type="PRINTS" id="PR00344">
    <property type="entry name" value="BCTRLSENSOR"/>
</dbReference>
<dbReference type="SMART" id="SM00387">
    <property type="entry name" value="HATPase_c"/>
    <property type="match status" value="1"/>
</dbReference>
<dbReference type="InterPro" id="IPR003594">
    <property type="entry name" value="HATPase_dom"/>
</dbReference>
<evidence type="ECO:0000256" key="6">
    <source>
        <dbReference type="ARBA" id="ARBA00022840"/>
    </source>
</evidence>
<dbReference type="Gene3D" id="3.30.450.20">
    <property type="entry name" value="PAS domain"/>
    <property type="match status" value="1"/>
</dbReference>
<accession>A0AA48GWK1</accession>
<evidence type="ECO:0000256" key="8">
    <source>
        <dbReference type="PROSITE-ProRule" id="PRU00169"/>
    </source>
</evidence>
<dbReference type="Pfam" id="PF02518">
    <property type="entry name" value="HATPase_c"/>
    <property type="match status" value="1"/>
</dbReference>
<keyword evidence="6" id="KW-0067">ATP-binding</keyword>
<evidence type="ECO:0000256" key="3">
    <source>
        <dbReference type="ARBA" id="ARBA00022679"/>
    </source>
</evidence>
<keyword evidence="13" id="KW-1185">Reference proteome</keyword>
<keyword evidence="4" id="KW-0547">Nucleotide-binding</keyword>
<evidence type="ECO:0000313" key="13">
    <source>
        <dbReference type="Proteomes" id="UP001238179"/>
    </source>
</evidence>
<dbReference type="Pfam" id="PF00072">
    <property type="entry name" value="Response_reg"/>
    <property type="match status" value="1"/>
</dbReference>
<feature type="domain" description="Histidine kinase" evidence="9">
    <location>
        <begin position="443"/>
        <end position="579"/>
    </location>
</feature>
<keyword evidence="3" id="KW-0808">Transferase</keyword>
<keyword evidence="5" id="KW-0418">Kinase</keyword>
<dbReference type="InterPro" id="IPR001789">
    <property type="entry name" value="Sig_transdc_resp-reg_receiver"/>
</dbReference>
<protein>
    <recommendedName>
        <fullName evidence="2">histidine kinase</fullName>
        <ecNumber evidence="2">2.7.13.3</ecNumber>
    </recommendedName>
</protein>
<proteinExistence type="predicted"/>
<dbReference type="Proteomes" id="UP001238179">
    <property type="component" value="Chromosome"/>
</dbReference>
<dbReference type="CDD" id="cd00156">
    <property type="entry name" value="REC"/>
    <property type="match status" value="1"/>
</dbReference>
<dbReference type="SUPFAM" id="SSF55785">
    <property type="entry name" value="PYP-like sensor domain (PAS domain)"/>
    <property type="match status" value="2"/>
</dbReference>
<evidence type="ECO:0000256" key="4">
    <source>
        <dbReference type="ARBA" id="ARBA00022741"/>
    </source>
</evidence>
<dbReference type="SUPFAM" id="SSF55874">
    <property type="entry name" value="ATPase domain of HSP90 chaperone/DNA topoisomerase II/histidine kinase"/>
    <property type="match status" value="1"/>
</dbReference>
<dbReference type="PANTHER" id="PTHR43065">
    <property type="entry name" value="SENSOR HISTIDINE KINASE"/>
    <property type="match status" value="1"/>
</dbReference>
<gene>
    <name evidence="12" type="ORF">METEAL_08270</name>
</gene>
<dbReference type="PROSITE" id="PS50110">
    <property type="entry name" value="RESPONSE_REGULATORY"/>
    <property type="match status" value="1"/>
</dbReference>
<dbReference type="Gene3D" id="3.30.565.10">
    <property type="entry name" value="Histidine kinase-like ATPase, C-terminal domain"/>
    <property type="match status" value="1"/>
</dbReference>
<dbReference type="InterPro" id="IPR036890">
    <property type="entry name" value="HATPase_C_sf"/>
</dbReference>
<dbReference type="InterPro" id="IPR011006">
    <property type="entry name" value="CheY-like_superfamily"/>
</dbReference>
<feature type="domain" description="PAS" evidence="11">
    <location>
        <begin position="141"/>
        <end position="178"/>
    </location>
</feature>
<dbReference type="InterPro" id="IPR004358">
    <property type="entry name" value="Sig_transdc_His_kin-like_C"/>
</dbReference>
<dbReference type="EC" id="2.7.13.3" evidence="2"/>
<dbReference type="GO" id="GO:0005524">
    <property type="term" value="F:ATP binding"/>
    <property type="evidence" value="ECO:0007669"/>
    <property type="project" value="UniProtKB-KW"/>
</dbReference>
<dbReference type="SUPFAM" id="SSF52172">
    <property type="entry name" value="CheY-like"/>
    <property type="match status" value="1"/>
</dbReference>
<feature type="domain" description="Response regulatory" evidence="10">
    <location>
        <begin position="6"/>
        <end position="123"/>
    </location>
</feature>
<dbReference type="RefSeq" id="WP_316414548.1">
    <property type="nucleotide sequence ID" value="NZ_AP027080.1"/>
</dbReference>
<evidence type="ECO:0000259" key="9">
    <source>
        <dbReference type="PROSITE" id="PS50109"/>
    </source>
</evidence>
<organism evidence="12 13">
    <name type="scientific">Mesoterricola silvestris</name>
    <dbReference type="NCBI Taxonomy" id="2927979"/>
    <lineage>
        <taxon>Bacteria</taxon>
        <taxon>Pseudomonadati</taxon>
        <taxon>Acidobacteriota</taxon>
        <taxon>Holophagae</taxon>
        <taxon>Holophagales</taxon>
        <taxon>Holophagaceae</taxon>
        <taxon>Mesoterricola</taxon>
    </lineage>
</organism>
<dbReference type="InterPro" id="IPR035965">
    <property type="entry name" value="PAS-like_dom_sf"/>
</dbReference>
<dbReference type="InterPro" id="IPR005467">
    <property type="entry name" value="His_kinase_dom"/>
</dbReference>
<dbReference type="PROSITE" id="PS50112">
    <property type="entry name" value="PAS"/>
    <property type="match status" value="1"/>
</dbReference>
<name>A0AA48GWK1_9BACT</name>
<dbReference type="PROSITE" id="PS50109">
    <property type="entry name" value="HIS_KIN"/>
    <property type="match status" value="1"/>
</dbReference>
<evidence type="ECO:0000256" key="2">
    <source>
        <dbReference type="ARBA" id="ARBA00012438"/>
    </source>
</evidence>
<evidence type="ECO:0000256" key="1">
    <source>
        <dbReference type="ARBA" id="ARBA00000085"/>
    </source>
</evidence>
<feature type="modified residue" description="4-aspartylphosphate" evidence="8">
    <location>
        <position position="58"/>
    </location>
</feature>
<dbReference type="SMART" id="SM00448">
    <property type="entry name" value="REC"/>
    <property type="match status" value="1"/>
</dbReference>
<dbReference type="GO" id="GO:0000160">
    <property type="term" value="P:phosphorelay signal transduction system"/>
    <property type="evidence" value="ECO:0007669"/>
    <property type="project" value="UniProtKB-KW"/>
</dbReference>
<keyword evidence="7" id="KW-0902">Two-component regulatory system</keyword>
<comment type="catalytic activity">
    <reaction evidence="1">
        <text>ATP + protein L-histidine = ADP + protein N-phospho-L-histidine.</text>
        <dbReference type="EC" id="2.7.13.3"/>
    </reaction>
</comment>
<evidence type="ECO:0000259" key="10">
    <source>
        <dbReference type="PROSITE" id="PS50110"/>
    </source>
</evidence>
<dbReference type="GO" id="GO:0004673">
    <property type="term" value="F:protein histidine kinase activity"/>
    <property type="evidence" value="ECO:0007669"/>
    <property type="project" value="UniProtKB-EC"/>
</dbReference>
<dbReference type="EMBL" id="AP027080">
    <property type="protein sequence ID" value="BDU71653.1"/>
    <property type="molecule type" value="Genomic_DNA"/>
</dbReference>
<dbReference type="KEGG" id="msil:METEAL_08270"/>
<evidence type="ECO:0000259" key="11">
    <source>
        <dbReference type="PROSITE" id="PS50112"/>
    </source>
</evidence>
<evidence type="ECO:0000313" key="12">
    <source>
        <dbReference type="EMBL" id="BDU71653.1"/>
    </source>
</evidence>
<keyword evidence="8" id="KW-0597">Phosphoprotein</keyword>
<dbReference type="InterPro" id="IPR000014">
    <property type="entry name" value="PAS"/>
</dbReference>
<dbReference type="AlphaFoldDB" id="A0AA48GWK1"/>
<evidence type="ECO:0000256" key="7">
    <source>
        <dbReference type="ARBA" id="ARBA00023012"/>
    </source>
</evidence>
<dbReference type="Gene3D" id="3.40.50.2300">
    <property type="match status" value="1"/>
</dbReference>
<evidence type="ECO:0000256" key="5">
    <source>
        <dbReference type="ARBA" id="ARBA00022777"/>
    </source>
</evidence>
<reference evidence="13" key="1">
    <citation type="journal article" date="2023" name="Int. J. Syst. Evol. Microbiol.">
        <title>Mesoterricola silvestris gen. nov., sp. nov., Mesoterricola sediminis sp. nov., Geothrix oryzae sp. nov., Geothrix edaphica sp. nov., Geothrix rubra sp. nov., and Geothrix limicola sp. nov., six novel members of Acidobacteriota isolated from soils.</title>
        <authorList>
            <person name="Itoh H."/>
            <person name="Sugisawa Y."/>
            <person name="Mise K."/>
            <person name="Xu Z."/>
            <person name="Kuniyasu M."/>
            <person name="Ushijima N."/>
            <person name="Kawano K."/>
            <person name="Kobayashi E."/>
            <person name="Shiratori Y."/>
            <person name="Masuda Y."/>
            <person name="Senoo K."/>
        </authorList>
    </citation>
    <scope>NUCLEOTIDE SEQUENCE [LARGE SCALE GENOMIC DNA]</scope>
    <source>
        <strain evidence="13">W79</strain>
    </source>
</reference>
<dbReference type="CDD" id="cd00130">
    <property type="entry name" value="PAS"/>
    <property type="match status" value="1"/>
</dbReference>
<sequence length="579" mass="62604">MSRPLRILYLEDSREDLELVKAQLDREYLAAEVTWVDGREAYISALRDSWNFDLLLADYALPDIGGDEALELARRRAPGLPFIFVSGSLGEERAVECLRKGATDYVLKSNLNRLAPVVRRALEEARVAGVHREAQASHARVASLLRATLESTSEGILVVDLAGRISAYNRKFLALCGIPEYVMAPMDMGDVIHYLTGQLGDPGVLLEEARLLRARSDQENRGQVPVNGRILEETSRPHTVGAETVGRVLAFREPVPREPAPGLLGAIGAGRQGFTEAALAVRIVPWILAGDRLSMPEAAAEILGLAPLPADLEGLMAILHPGDAEPFREALERSRNVGFRARVRQASGAWLWTRWSVDRCPEGYRGAIQDISEEVHLQERLDRRRRLEGARDLARRLAARLPEPLGDALRAFADPRPPAPVPTPPNAFVEALLPRAREAAGPGIRIDFEPAPGLPAARLDPGALEQALDALLANAREAMGGAGVIRLATGILYPRDHRPGGSPGPMRTRVFFEVRDAGPGIPAAVARQAFEPFFTTRAGAGNAGLGLTLAREILEAHGGSVQLEGATGTGTTVRLILPA</sequence>
<dbReference type="PANTHER" id="PTHR43065:SF46">
    <property type="entry name" value="C4-DICARBOXYLATE TRANSPORT SENSOR PROTEIN DCTB"/>
    <property type="match status" value="1"/>
</dbReference>